<dbReference type="InterPro" id="IPR024320">
    <property type="entry name" value="LPG_synthase_C"/>
</dbReference>
<reference evidence="2 3" key="1">
    <citation type="submission" date="2018-05" db="EMBL/GenBank/DDBJ databases">
        <title>Genomic Encyclopedia of Type Strains, Phase IV (KMG-IV): sequencing the most valuable type-strain genomes for metagenomic binning, comparative biology and taxonomic classification.</title>
        <authorList>
            <person name="Goeker M."/>
        </authorList>
    </citation>
    <scope>NUCLEOTIDE SEQUENCE [LARGE SCALE GENOMIC DNA]</scope>
    <source>
        <strain evidence="2 3">JC118</strain>
    </source>
</reference>
<dbReference type="EMBL" id="QJKH01000005">
    <property type="protein sequence ID" value="PXX79610.1"/>
    <property type="molecule type" value="Genomic_DNA"/>
</dbReference>
<dbReference type="InterPro" id="IPR000182">
    <property type="entry name" value="GNAT_dom"/>
</dbReference>
<dbReference type="InterPro" id="IPR016732">
    <property type="entry name" value="UCP018688"/>
</dbReference>
<dbReference type="Pfam" id="PF09924">
    <property type="entry name" value="LPG_synthase_C"/>
    <property type="match status" value="1"/>
</dbReference>
<keyword evidence="3" id="KW-1185">Reference proteome</keyword>
<dbReference type="SUPFAM" id="SSF55729">
    <property type="entry name" value="Acyl-CoA N-acyltransferases (Nat)"/>
    <property type="match status" value="3"/>
</dbReference>
<dbReference type="PROSITE" id="PS51186">
    <property type="entry name" value="GNAT"/>
    <property type="match status" value="1"/>
</dbReference>
<dbReference type="RefSeq" id="WP_022936981.1">
    <property type="nucleotide sequence ID" value="NZ_CABKRQ010000002.1"/>
</dbReference>
<accession>A0A318KPL0</accession>
<feature type="domain" description="N-acetyltransferase" evidence="1">
    <location>
        <begin position="294"/>
        <end position="436"/>
    </location>
</feature>
<sequence>MIKFNPQDYKQLAALFKQYNNHDFNSNICSWIMWDHVYELYMEMHENYTLLLIHMHDTWEWLTPLCDERYRHEAMDAMQRYSNEHHFPFVLCEVLDDFKRWCQQAHYPFVYQRERERDDYVYDIAQHRDLSGKKMQKRRNHYNAFIKENGSDYSFEPLAPSQFDELYVFLDTWKNNHSHIQDIENELIGIRRMLANFDQLPLLGGILRIHGQIEGFILASPIDDELIQIHVEKVNHEYRGLSVAILKCFLESLPAAYTKMDREDDLGLPELRKAKLDMHPIYRIKRFRILPGKAEIVPANDNLLPQIKNLWLNSFPDENPLTTAFYFDKLYDPKQTQCLLHDDQLVCMLHLRDMELMMDGKVTAAKLILGIATDPEYQECGYMRQLLTHVLDKNTQIPLLIQAYDWELYKPFGFETSYKRRKTILRKAAYEGLEKHCDCCEDAAALLSLYNEYVQDKNGYRIRDLSYYQDYLIPYAKCSGRILIHRSQDEIDGYLVYDENEDQLIVNELICRSQKTANAMMCCICDSDKEIIVYHVDDEIVGDTIEEPSMMSLHLPIHENNFISESL</sequence>
<keyword evidence="2" id="KW-0808">Transferase</keyword>
<dbReference type="Pfam" id="PF13527">
    <property type="entry name" value="Acetyltransf_9"/>
    <property type="match status" value="1"/>
</dbReference>
<dbReference type="InterPro" id="IPR016181">
    <property type="entry name" value="Acyl_CoA_acyltransferase"/>
</dbReference>
<dbReference type="GO" id="GO:0016747">
    <property type="term" value="F:acyltransferase activity, transferring groups other than amino-acyl groups"/>
    <property type="evidence" value="ECO:0007669"/>
    <property type="project" value="InterPro"/>
</dbReference>
<evidence type="ECO:0000313" key="3">
    <source>
        <dbReference type="Proteomes" id="UP000247612"/>
    </source>
</evidence>
<dbReference type="PANTHER" id="PTHR41373:SF1">
    <property type="entry name" value="PHOSPHATIDYLGLYCEROL LYSYLTRANSFERASE C-TERMINAL DOMAIN-CONTAINING PROTEIN"/>
    <property type="match status" value="1"/>
</dbReference>
<dbReference type="AlphaFoldDB" id="A0A318KPL0"/>
<organism evidence="2 3">
    <name type="scientific">Dielma fastidiosa</name>
    <dbReference type="NCBI Taxonomy" id="1034346"/>
    <lineage>
        <taxon>Bacteria</taxon>
        <taxon>Bacillati</taxon>
        <taxon>Bacillota</taxon>
        <taxon>Erysipelotrichia</taxon>
        <taxon>Erysipelotrichales</taxon>
        <taxon>Erysipelotrichaceae</taxon>
        <taxon>Dielma</taxon>
    </lineage>
</organism>
<gene>
    <name evidence="2" type="ORF">DES51_10582</name>
</gene>
<comment type="caution">
    <text evidence="2">The sequence shown here is derived from an EMBL/GenBank/DDBJ whole genome shotgun (WGS) entry which is preliminary data.</text>
</comment>
<dbReference type="PANTHER" id="PTHR41373">
    <property type="entry name" value="DUF2156 DOMAIN-CONTAINING PROTEIN"/>
    <property type="match status" value="1"/>
</dbReference>
<evidence type="ECO:0000313" key="2">
    <source>
        <dbReference type="EMBL" id="PXX79610.1"/>
    </source>
</evidence>
<dbReference type="OrthoDB" id="9765580at2"/>
<dbReference type="STRING" id="1034346.GCA_000313565_00675"/>
<proteinExistence type="predicted"/>
<protein>
    <submittedName>
        <fullName evidence="2">Acetyltransferase (GNAT) family protein</fullName>
    </submittedName>
</protein>
<dbReference type="Proteomes" id="UP000247612">
    <property type="component" value="Unassembled WGS sequence"/>
</dbReference>
<evidence type="ECO:0000259" key="1">
    <source>
        <dbReference type="PROSITE" id="PS51186"/>
    </source>
</evidence>
<name>A0A318KPL0_9FIRM</name>
<dbReference type="Gene3D" id="3.40.630.30">
    <property type="match status" value="3"/>
</dbReference>